<feature type="binding site" evidence="10 13">
    <location>
        <position position="64"/>
    </location>
    <ligand>
        <name>Mn(2+)</name>
        <dbReference type="ChEBI" id="CHEBI:29035"/>
        <label>2</label>
    </ligand>
</feature>
<dbReference type="EMBL" id="DQ831226">
    <property type="protein sequence ID" value="ABH04858.1"/>
    <property type="molecule type" value="Genomic_DNA"/>
</dbReference>
<feature type="binding site" evidence="10 13">
    <location>
        <position position="446"/>
    </location>
    <ligand>
        <name>Mn(2+)</name>
        <dbReference type="ChEBI" id="CHEBI:29035"/>
        <label>2</label>
    </ligand>
</feature>
<evidence type="ECO:0000256" key="12">
    <source>
        <dbReference type="PIRSR" id="PIRSR001492-2"/>
    </source>
</evidence>
<feature type="binding site" evidence="10 13">
    <location>
        <position position="404"/>
    </location>
    <ligand>
        <name>Mn(2+)</name>
        <dbReference type="ChEBI" id="CHEBI:29035"/>
        <label>1</label>
    </ligand>
</feature>
<feature type="binding site" evidence="10 12">
    <location>
        <position position="337"/>
    </location>
    <ligand>
        <name>substrate</name>
    </ligand>
</feature>
<dbReference type="GO" id="GO:0005829">
    <property type="term" value="C:cytosol"/>
    <property type="evidence" value="ECO:0007669"/>
    <property type="project" value="TreeGrafter"/>
</dbReference>
<comment type="function">
    <text evidence="10">Catalyzes the interconversion of 2-phosphoglycerate and 3-phosphoglycerate.</text>
</comment>
<comment type="pathway">
    <text evidence="2 10">Carbohydrate degradation; glycolysis; pyruvate from D-glyceraldehyde 3-phosphate: step 3/5.</text>
</comment>
<dbReference type="Pfam" id="PF06415">
    <property type="entry name" value="iPGM_N"/>
    <property type="match status" value="1"/>
</dbReference>
<evidence type="ECO:0000256" key="9">
    <source>
        <dbReference type="ARBA" id="ARBA00071648"/>
    </source>
</evidence>
<keyword evidence="8 10" id="KW-0413">Isomerase</keyword>
<reference evidence="16" key="1">
    <citation type="journal article" date="2006" name="Proc. Natl. Acad. Sci. U.S.A.">
        <title>The cyanobacterial genome core and the origin of photosynthesis.</title>
        <authorList>
            <person name="Mulkidjanian A.Y."/>
            <person name="Koonin E.V."/>
            <person name="Makarova K.S."/>
            <person name="Mekhedov S.L."/>
            <person name="Sorokin A."/>
            <person name="Wolf Y.I."/>
            <person name="Dufresne A."/>
            <person name="Partensky F."/>
            <person name="Burd H."/>
            <person name="Kaznadzey D."/>
            <person name="Haselkorn R."/>
            <person name="Galperin M.Y."/>
        </authorList>
    </citation>
    <scope>NUCLEOTIDE SEQUENCE</scope>
</reference>
<evidence type="ECO:0000256" key="7">
    <source>
        <dbReference type="ARBA" id="ARBA00023211"/>
    </source>
</evidence>
<evidence type="ECO:0000256" key="6">
    <source>
        <dbReference type="ARBA" id="ARBA00023152"/>
    </source>
</evidence>
<keyword evidence="7 10" id="KW-0464">Manganese</keyword>
<feature type="binding site" evidence="10 12">
    <location>
        <begin position="155"/>
        <end position="156"/>
    </location>
    <ligand>
        <name>substrate</name>
    </ligand>
</feature>
<comment type="cofactor">
    <cofactor evidence="10">
        <name>Mn(2+)</name>
        <dbReference type="ChEBI" id="CHEBI:29035"/>
    </cofactor>
    <text evidence="10">Binds 2 manganese ions per subunit.</text>
</comment>
<protein>
    <recommendedName>
        <fullName evidence="9 10">2,3-bisphosphoglycerate-independent phosphoglycerate mutase</fullName>
        <shortName evidence="10">BPG-independent PGAM</shortName>
        <shortName evidence="10">Phosphoglyceromutase</shortName>
        <shortName evidence="10">iPGM</shortName>
        <ecNumber evidence="4 10">5.4.2.12</ecNumber>
    </recommendedName>
</protein>
<feature type="binding site" evidence="10 13">
    <location>
        <position position="464"/>
    </location>
    <ligand>
        <name>Mn(2+)</name>
        <dbReference type="ChEBI" id="CHEBI:29035"/>
        <label>1</label>
    </ligand>
</feature>
<evidence type="ECO:0000256" key="11">
    <source>
        <dbReference type="PIRSR" id="PIRSR001492-1"/>
    </source>
</evidence>
<dbReference type="FunFam" id="3.40.1450.10:FF:000001">
    <property type="entry name" value="2,3-bisphosphoglycerate-independent phosphoglycerate mutase"/>
    <property type="match status" value="1"/>
</dbReference>
<feature type="domain" description="Metalloenzyme" evidence="14">
    <location>
        <begin position="7"/>
        <end position="504"/>
    </location>
</feature>
<dbReference type="SUPFAM" id="SSF64158">
    <property type="entry name" value="2,3-Bisphosphoglycerate-independent phosphoglycerate mutase, substrate-binding domain"/>
    <property type="match status" value="1"/>
</dbReference>
<comment type="subunit">
    <text evidence="10">Monomer.</text>
</comment>
<dbReference type="InterPro" id="IPR005995">
    <property type="entry name" value="Pgm_bpd_ind"/>
</dbReference>
<gene>
    <name evidence="16" type="primary">pgmI</name>
    <name evidence="10" type="synonym">gpmI</name>
</gene>
<keyword evidence="6 10" id="KW-0324">Glycolysis</keyword>
<dbReference type="InterPro" id="IPR011258">
    <property type="entry name" value="BPG-indep_PGM_N"/>
</dbReference>
<sequence length="538" mass="59035">MSSPQTPVMLIVLDGWGLRDDMEGNALKLANLPNFHRLWETYPHTSIQASGEYVGLPKGQIGNSEVGHLNIGAGRVVYQELTRISKAVETGELEKNPVLAAAMDRLSGTGKALHLMGLLSDGGVHSHIDHLFALLDMAVAHGVDKIFVHAFLDGRDVPPANAKEYVEALDKKLAQIGVGQLATISGRYYAMDRDKRWERVKRAWDAIVYGEGEKAPLGSAAVETAYHARLTDEFVLPTVIIDEKGEPRGTVADGDSVIFFNFRADRARQLSHVFTDQNFDGFDRGPKLPQVHFVCMTQYDITLDAPVAFLPQNLENTFGEVVSRAGMRQLRIAETEKYAHVTFFFNGGVEEPNEGEDRVLVPSPKVATYNLQPEMSANEVTDRVVEKINSKEYPVIVLNLANPDMVGHTGILPAAIQAVETVDGCLGRIVPAVLDQDGVVIITADHGNVEQMIDPDDGGPQTAHTTNPVPVILVSDRHKDKQLRSGGALEDIAPTMIELLRLEKPLEMTGESRSLCPKQNSYIWWYICGKSGCNDSAR</sequence>
<dbReference type="GO" id="GO:0004619">
    <property type="term" value="F:phosphoglycerate mutase activity"/>
    <property type="evidence" value="ECO:0007669"/>
    <property type="project" value="UniProtKB-UniRule"/>
</dbReference>
<feature type="binding site" evidence="10 12">
    <location>
        <position position="187"/>
    </location>
    <ligand>
        <name>substrate</name>
    </ligand>
</feature>
<dbReference type="AlphaFoldDB" id="Q0PIF9"/>
<evidence type="ECO:0000256" key="1">
    <source>
        <dbReference type="ARBA" id="ARBA00000370"/>
    </source>
</evidence>
<evidence type="ECO:0000259" key="15">
    <source>
        <dbReference type="Pfam" id="PF06415"/>
    </source>
</evidence>
<accession>Q0PIF9</accession>
<evidence type="ECO:0000256" key="5">
    <source>
        <dbReference type="ARBA" id="ARBA00022723"/>
    </source>
</evidence>
<comment type="catalytic activity">
    <reaction evidence="1 10">
        <text>(2R)-2-phosphoglycerate = (2R)-3-phosphoglycerate</text>
        <dbReference type="Rhea" id="RHEA:15901"/>
        <dbReference type="ChEBI" id="CHEBI:58272"/>
        <dbReference type="ChEBI" id="CHEBI:58289"/>
        <dbReference type="EC" id="5.4.2.12"/>
    </reaction>
</comment>
<organism evidence="16">
    <name type="scientific">Heliobacterium mobile</name>
    <name type="common">Heliobacillus mobilis</name>
    <dbReference type="NCBI Taxonomy" id="28064"/>
    <lineage>
        <taxon>Bacteria</taxon>
        <taxon>Bacillati</taxon>
        <taxon>Bacillota</taxon>
        <taxon>Clostridia</taxon>
        <taxon>Eubacteriales</taxon>
        <taxon>Heliobacteriaceae</taxon>
        <taxon>Heliobacterium</taxon>
    </lineage>
</organism>
<evidence type="ECO:0000256" key="13">
    <source>
        <dbReference type="PIRSR" id="PIRSR001492-3"/>
    </source>
</evidence>
<name>Q0PIF9_HELMO</name>
<dbReference type="CDD" id="cd16010">
    <property type="entry name" value="iPGM"/>
    <property type="match status" value="1"/>
</dbReference>
<dbReference type="PANTHER" id="PTHR31637:SF0">
    <property type="entry name" value="2,3-BISPHOSPHOGLYCERATE-INDEPENDENT PHOSPHOGLYCERATE MUTASE"/>
    <property type="match status" value="1"/>
</dbReference>
<dbReference type="InterPro" id="IPR006124">
    <property type="entry name" value="Metalloenzyme"/>
</dbReference>
<dbReference type="GO" id="GO:0006096">
    <property type="term" value="P:glycolytic process"/>
    <property type="evidence" value="ECO:0007669"/>
    <property type="project" value="UniProtKB-UniRule"/>
</dbReference>
<dbReference type="Gene3D" id="3.40.1450.10">
    <property type="entry name" value="BPG-independent phosphoglycerate mutase, domain B"/>
    <property type="match status" value="1"/>
</dbReference>
<feature type="binding site" evidence="10 12">
    <location>
        <position position="193"/>
    </location>
    <ligand>
        <name>substrate</name>
    </ligand>
</feature>
<evidence type="ECO:0000256" key="8">
    <source>
        <dbReference type="ARBA" id="ARBA00023235"/>
    </source>
</evidence>
<evidence type="ECO:0000256" key="2">
    <source>
        <dbReference type="ARBA" id="ARBA00004798"/>
    </source>
</evidence>
<feature type="binding site" evidence="10 13">
    <location>
        <position position="445"/>
    </location>
    <ligand>
        <name>Mn(2+)</name>
        <dbReference type="ChEBI" id="CHEBI:29035"/>
        <label>2</label>
    </ligand>
</feature>
<dbReference type="UniPathway" id="UPA00109">
    <property type="reaction ID" value="UER00186"/>
</dbReference>
<feature type="domain" description="BPG-independent PGAM N-terminal" evidence="15">
    <location>
        <begin position="84"/>
        <end position="300"/>
    </location>
</feature>
<dbReference type="Gene3D" id="3.40.720.10">
    <property type="entry name" value="Alkaline Phosphatase, subunit A"/>
    <property type="match status" value="1"/>
</dbReference>
<feature type="active site" description="Phosphoserine intermediate" evidence="10 11">
    <location>
        <position position="64"/>
    </location>
</feature>
<dbReference type="NCBIfam" id="TIGR01307">
    <property type="entry name" value="pgm_bpd_ind"/>
    <property type="match status" value="1"/>
</dbReference>
<dbReference type="PANTHER" id="PTHR31637">
    <property type="entry name" value="2,3-BISPHOSPHOGLYCERATE-INDEPENDENT PHOSPHOGLYCERATE MUTASE"/>
    <property type="match status" value="1"/>
</dbReference>
<evidence type="ECO:0000259" key="14">
    <source>
        <dbReference type="Pfam" id="PF01676"/>
    </source>
</evidence>
<comment type="similarity">
    <text evidence="3 10">Belongs to the BPG-independent phosphoglycerate mutase family.</text>
</comment>
<keyword evidence="5 10" id="KW-0479">Metal-binding</keyword>
<dbReference type="PIRSF" id="PIRSF001492">
    <property type="entry name" value="IPGAM"/>
    <property type="match status" value="1"/>
</dbReference>
<dbReference type="InterPro" id="IPR017850">
    <property type="entry name" value="Alkaline_phosphatase_core_sf"/>
</dbReference>
<feature type="binding site" evidence="10 13">
    <location>
        <position position="408"/>
    </location>
    <ligand>
        <name>Mn(2+)</name>
        <dbReference type="ChEBI" id="CHEBI:29035"/>
        <label>1</label>
    </ligand>
</feature>
<feature type="binding site" evidence="10 12">
    <location>
        <position position="125"/>
    </location>
    <ligand>
        <name>substrate</name>
    </ligand>
</feature>
<evidence type="ECO:0000256" key="4">
    <source>
        <dbReference type="ARBA" id="ARBA00012026"/>
    </source>
</evidence>
<feature type="binding site" evidence="10 13">
    <location>
        <position position="14"/>
    </location>
    <ligand>
        <name>Mn(2+)</name>
        <dbReference type="ChEBI" id="CHEBI:29035"/>
        <label>2</label>
    </ligand>
</feature>
<dbReference type="InterPro" id="IPR036646">
    <property type="entry name" value="PGAM_B_sf"/>
</dbReference>
<evidence type="ECO:0000313" key="16">
    <source>
        <dbReference type="EMBL" id="ABH04858.1"/>
    </source>
</evidence>
<dbReference type="GO" id="GO:0030145">
    <property type="term" value="F:manganese ion binding"/>
    <property type="evidence" value="ECO:0007669"/>
    <property type="project" value="UniProtKB-UniRule"/>
</dbReference>
<evidence type="ECO:0000256" key="10">
    <source>
        <dbReference type="HAMAP-Rule" id="MF_01038"/>
    </source>
</evidence>
<dbReference type="Pfam" id="PF01676">
    <property type="entry name" value="Metalloenzyme"/>
    <property type="match status" value="1"/>
</dbReference>
<evidence type="ECO:0000256" key="3">
    <source>
        <dbReference type="ARBA" id="ARBA00008819"/>
    </source>
</evidence>
<dbReference type="EC" id="5.4.2.12" evidence="4 10"/>
<feature type="binding site" evidence="10 12">
    <location>
        <begin position="263"/>
        <end position="266"/>
    </location>
    <ligand>
        <name>substrate</name>
    </ligand>
</feature>
<dbReference type="GO" id="GO:0006007">
    <property type="term" value="P:glucose catabolic process"/>
    <property type="evidence" value="ECO:0007669"/>
    <property type="project" value="InterPro"/>
</dbReference>
<proteinExistence type="inferred from homology"/>
<dbReference type="SUPFAM" id="SSF53649">
    <property type="entry name" value="Alkaline phosphatase-like"/>
    <property type="match status" value="1"/>
</dbReference>
<dbReference type="HAMAP" id="MF_01038">
    <property type="entry name" value="GpmI"/>
    <property type="match status" value="1"/>
</dbReference>